<protein>
    <recommendedName>
        <fullName evidence="3">SMI1/KNR4 family protein</fullName>
    </recommendedName>
</protein>
<comment type="caution">
    <text evidence="1">The sequence shown here is derived from an EMBL/GenBank/DDBJ whole genome shotgun (WGS) entry which is preliminary data.</text>
</comment>
<dbReference type="EMBL" id="JAAGMR010000199">
    <property type="protein sequence ID" value="NEB93234.1"/>
    <property type="molecule type" value="Genomic_DNA"/>
</dbReference>
<gene>
    <name evidence="1" type="ORF">G3I21_16295</name>
</gene>
<accession>A0A7K3QTJ7</accession>
<evidence type="ECO:0000313" key="2">
    <source>
        <dbReference type="Proteomes" id="UP000470520"/>
    </source>
</evidence>
<evidence type="ECO:0008006" key="3">
    <source>
        <dbReference type="Google" id="ProtNLM"/>
    </source>
</evidence>
<dbReference type="Proteomes" id="UP000470520">
    <property type="component" value="Unassembled WGS sequence"/>
</dbReference>
<name>A0A7K3QTJ7_9ACTN</name>
<reference evidence="1 2" key="1">
    <citation type="submission" date="2020-01" db="EMBL/GenBank/DDBJ databases">
        <title>Insect and environment-associated Actinomycetes.</title>
        <authorList>
            <person name="Currrie C."/>
            <person name="Chevrette M."/>
            <person name="Carlson C."/>
            <person name="Stubbendieck R."/>
            <person name="Wendt-Pienkowski E."/>
        </authorList>
    </citation>
    <scope>NUCLEOTIDE SEQUENCE [LARGE SCALE GENOMIC DNA]</scope>
    <source>
        <strain evidence="1 2">SID7754</strain>
    </source>
</reference>
<dbReference type="Gene3D" id="3.40.1580.10">
    <property type="entry name" value="SMI1/KNR4-like"/>
    <property type="match status" value="1"/>
</dbReference>
<dbReference type="RefSeq" id="WP_164189426.1">
    <property type="nucleotide sequence ID" value="NZ_JAAGMR010000199.1"/>
</dbReference>
<dbReference type="Pfam" id="PF14568">
    <property type="entry name" value="SUKH_6"/>
    <property type="match status" value="1"/>
</dbReference>
<dbReference type="SUPFAM" id="SSF160631">
    <property type="entry name" value="SMI1/KNR4-like"/>
    <property type="match status" value="1"/>
</dbReference>
<dbReference type="AlphaFoldDB" id="A0A7K3QTJ7"/>
<sequence>MTAFDDLTRLIPPPPQPLWANGDWDEVETALGMELPSDFKQMVGAYGAYHFAEFLTPLTPFGGRDLLVGPAKRLLDQERNFRDSNPDACPYPLYPEPGGLLPWAGTDNGDRVCWLTGGQPDEWTVVCWNPRGWYSDAHPVAAVEFLVGWLSGHISTSVFPDAAEFTEED</sequence>
<organism evidence="1 2">
    <name type="scientific">Streptomyces bauhiniae</name>
    <dbReference type="NCBI Taxonomy" id="2340725"/>
    <lineage>
        <taxon>Bacteria</taxon>
        <taxon>Bacillati</taxon>
        <taxon>Actinomycetota</taxon>
        <taxon>Actinomycetes</taxon>
        <taxon>Kitasatosporales</taxon>
        <taxon>Streptomycetaceae</taxon>
        <taxon>Streptomyces</taxon>
    </lineage>
</organism>
<proteinExistence type="predicted"/>
<evidence type="ECO:0000313" key="1">
    <source>
        <dbReference type="EMBL" id="NEB93234.1"/>
    </source>
</evidence>
<dbReference type="InterPro" id="IPR037883">
    <property type="entry name" value="Knr4/Smi1-like_sf"/>
</dbReference>